<organism evidence="2 3">
    <name type="scientific">Rhipicephalus microplus</name>
    <name type="common">Cattle tick</name>
    <name type="synonym">Boophilus microplus</name>
    <dbReference type="NCBI Taxonomy" id="6941"/>
    <lineage>
        <taxon>Eukaryota</taxon>
        <taxon>Metazoa</taxon>
        <taxon>Ecdysozoa</taxon>
        <taxon>Arthropoda</taxon>
        <taxon>Chelicerata</taxon>
        <taxon>Arachnida</taxon>
        <taxon>Acari</taxon>
        <taxon>Parasitiformes</taxon>
        <taxon>Ixodida</taxon>
        <taxon>Ixodoidea</taxon>
        <taxon>Ixodidae</taxon>
        <taxon>Rhipicephalinae</taxon>
        <taxon>Rhipicephalus</taxon>
        <taxon>Boophilus</taxon>
    </lineage>
</organism>
<gene>
    <name evidence="2" type="ORF">HPB51_001711</name>
</gene>
<protein>
    <submittedName>
        <fullName evidence="2">Uncharacterized protein</fullName>
    </submittedName>
</protein>
<name>A0A9J6DE80_RHIMP</name>
<reference evidence="2" key="1">
    <citation type="journal article" date="2020" name="Cell">
        <title>Large-Scale Comparative Analyses of Tick Genomes Elucidate Their Genetic Diversity and Vector Capacities.</title>
        <authorList>
            <consortium name="Tick Genome and Microbiome Consortium (TIGMIC)"/>
            <person name="Jia N."/>
            <person name="Wang J."/>
            <person name="Shi W."/>
            <person name="Du L."/>
            <person name="Sun Y."/>
            <person name="Zhan W."/>
            <person name="Jiang J.F."/>
            <person name="Wang Q."/>
            <person name="Zhang B."/>
            <person name="Ji P."/>
            <person name="Bell-Sakyi L."/>
            <person name="Cui X.M."/>
            <person name="Yuan T.T."/>
            <person name="Jiang B.G."/>
            <person name="Yang W.F."/>
            <person name="Lam T.T."/>
            <person name="Chang Q.C."/>
            <person name="Ding S.J."/>
            <person name="Wang X.J."/>
            <person name="Zhu J.G."/>
            <person name="Ruan X.D."/>
            <person name="Zhao L."/>
            <person name="Wei J.T."/>
            <person name="Ye R.Z."/>
            <person name="Que T.C."/>
            <person name="Du C.H."/>
            <person name="Zhou Y.H."/>
            <person name="Cheng J.X."/>
            <person name="Dai P.F."/>
            <person name="Guo W.B."/>
            <person name="Han X.H."/>
            <person name="Huang E.J."/>
            <person name="Li L.F."/>
            <person name="Wei W."/>
            <person name="Gao Y.C."/>
            <person name="Liu J.Z."/>
            <person name="Shao H.Z."/>
            <person name="Wang X."/>
            <person name="Wang C.C."/>
            <person name="Yang T.C."/>
            <person name="Huo Q.B."/>
            <person name="Li W."/>
            <person name="Chen H.Y."/>
            <person name="Chen S.E."/>
            <person name="Zhou L.G."/>
            <person name="Ni X.B."/>
            <person name="Tian J.H."/>
            <person name="Sheng Y."/>
            <person name="Liu T."/>
            <person name="Pan Y.S."/>
            <person name="Xia L.Y."/>
            <person name="Li J."/>
            <person name="Zhao F."/>
            <person name="Cao W.C."/>
        </authorList>
    </citation>
    <scope>NUCLEOTIDE SEQUENCE</scope>
    <source>
        <strain evidence="2">Rmic-2018</strain>
    </source>
</reference>
<keyword evidence="3" id="KW-1185">Reference proteome</keyword>
<evidence type="ECO:0000313" key="3">
    <source>
        <dbReference type="Proteomes" id="UP000821866"/>
    </source>
</evidence>
<accession>A0A9J6DE80</accession>
<reference evidence="2" key="2">
    <citation type="submission" date="2021-09" db="EMBL/GenBank/DDBJ databases">
        <authorList>
            <person name="Jia N."/>
            <person name="Wang J."/>
            <person name="Shi W."/>
            <person name="Du L."/>
            <person name="Sun Y."/>
            <person name="Zhan W."/>
            <person name="Jiang J."/>
            <person name="Wang Q."/>
            <person name="Zhang B."/>
            <person name="Ji P."/>
            <person name="Sakyi L.B."/>
            <person name="Cui X."/>
            <person name="Yuan T."/>
            <person name="Jiang B."/>
            <person name="Yang W."/>
            <person name="Lam T.T.-Y."/>
            <person name="Chang Q."/>
            <person name="Ding S."/>
            <person name="Wang X."/>
            <person name="Zhu J."/>
            <person name="Ruan X."/>
            <person name="Zhao L."/>
            <person name="Wei J."/>
            <person name="Que T."/>
            <person name="Du C."/>
            <person name="Cheng J."/>
            <person name="Dai P."/>
            <person name="Han X."/>
            <person name="Huang E."/>
            <person name="Gao Y."/>
            <person name="Liu J."/>
            <person name="Shao H."/>
            <person name="Ye R."/>
            <person name="Li L."/>
            <person name="Wei W."/>
            <person name="Wang X."/>
            <person name="Wang C."/>
            <person name="Huo Q."/>
            <person name="Li W."/>
            <person name="Guo W."/>
            <person name="Chen H."/>
            <person name="Chen S."/>
            <person name="Zhou L."/>
            <person name="Zhou L."/>
            <person name="Ni X."/>
            <person name="Tian J."/>
            <person name="Zhou Y."/>
            <person name="Sheng Y."/>
            <person name="Liu T."/>
            <person name="Pan Y."/>
            <person name="Xia L."/>
            <person name="Li J."/>
            <person name="Zhao F."/>
            <person name="Cao W."/>
        </authorList>
    </citation>
    <scope>NUCLEOTIDE SEQUENCE</scope>
    <source>
        <strain evidence="2">Rmic-2018</strain>
        <tissue evidence="2">Larvae</tissue>
    </source>
</reference>
<dbReference type="Gene3D" id="3.30.40.10">
    <property type="entry name" value="Zinc/RING finger domain, C3HC4 (zinc finger)"/>
    <property type="match status" value="1"/>
</dbReference>
<dbReference type="InterPro" id="IPR013083">
    <property type="entry name" value="Znf_RING/FYVE/PHD"/>
</dbReference>
<evidence type="ECO:0000256" key="1">
    <source>
        <dbReference type="SAM" id="MobiDB-lite"/>
    </source>
</evidence>
<feature type="region of interest" description="Disordered" evidence="1">
    <location>
        <begin position="44"/>
        <end position="64"/>
    </location>
</feature>
<feature type="compositionally biased region" description="Low complexity" evidence="1">
    <location>
        <begin position="52"/>
        <end position="64"/>
    </location>
</feature>
<comment type="caution">
    <text evidence="2">The sequence shown here is derived from an EMBL/GenBank/DDBJ whole genome shotgun (WGS) entry which is preliminary data.</text>
</comment>
<dbReference type="Proteomes" id="UP000821866">
    <property type="component" value="Chromosome 7"/>
</dbReference>
<evidence type="ECO:0000313" key="2">
    <source>
        <dbReference type="EMBL" id="KAH8020413.1"/>
    </source>
</evidence>
<proteinExistence type="predicted"/>
<sequence>MLTDKNAPARTSRRPQALHEFRLASVAFRAEFFHCRDKQSDLMMAETRSGRESPASSDSSSEPPEGYVIVLTGFPGSFLRMREVAFADPIEPDNICVFCFTVPGFARPLPCQHIVCDQCSRTRVFVNEEQCLGHGSNETSTHFHAECPIDATPINRTLLDVQPFSMDRVQEELVFCFQADLGCEFVGKLKFLKYHYYCHCRFGPKTCDRCGNDQIPANQLLRHTRLCRPRRHWVFRRVHQ</sequence>
<dbReference type="AlphaFoldDB" id="A0A9J6DE80"/>
<dbReference type="EMBL" id="JABSTU010000009">
    <property type="protein sequence ID" value="KAH8020413.1"/>
    <property type="molecule type" value="Genomic_DNA"/>
</dbReference>